<keyword evidence="10" id="KW-1185">Reference proteome</keyword>
<evidence type="ECO:0000259" key="8">
    <source>
        <dbReference type="Pfam" id="PF13962"/>
    </source>
</evidence>
<organism evidence="9 10">
    <name type="scientific">Anisodus acutangulus</name>
    <dbReference type="NCBI Taxonomy" id="402998"/>
    <lineage>
        <taxon>Eukaryota</taxon>
        <taxon>Viridiplantae</taxon>
        <taxon>Streptophyta</taxon>
        <taxon>Embryophyta</taxon>
        <taxon>Tracheophyta</taxon>
        <taxon>Spermatophyta</taxon>
        <taxon>Magnoliopsida</taxon>
        <taxon>eudicotyledons</taxon>
        <taxon>Gunneridae</taxon>
        <taxon>Pentapetalae</taxon>
        <taxon>asterids</taxon>
        <taxon>lamiids</taxon>
        <taxon>Solanales</taxon>
        <taxon>Solanaceae</taxon>
        <taxon>Solanoideae</taxon>
        <taxon>Hyoscyameae</taxon>
        <taxon>Anisodus</taxon>
    </lineage>
</organism>
<sequence length="271" mass="29188">MKAAQIHVVVATLLMTVTFAAGFTLPGGFDSDTNSPNKGTAILVRKTAFRAFVVSDDIAFTCSAVSIFIYFLMADESRIGPSKLKTLNRIYDVAGMLQFSSMSAVVIAFSTGMYATLVHSLGLAVTVCVIGCLSFFMYLWVFIRTARSFDLSFHIVRAFVVSDAISFACSAGAVFTYFAMAANAISSVRELIIIIRLYRISTVLQLLAMSAVVIAFATGMYVTLAHSVGLAVAVCVTSCISFVMFCYVLLLLPGSRPRERSLITEIVASIG</sequence>
<evidence type="ECO:0000256" key="6">
    <source>
        <dbReference type="ARBA" id="ARBA00023136"/>
    </source>
</evidence>
<feature type="transmembrane region" description="Helical" evidence="7">
    <location>
        <begin position="121"/>
        <end position="143"/>
    </location>
</feature>
<feature type="transmembrane region" description="Helical" evidence="7">
    <location>
        <begin position="49"/>
        <end position="73"/>
    </location>
</feature>
<keyword evidence="2 7" id="KW-0812">Transmembrane</keyword>
<evidence type="ECO:0000256" key="5">
    <source>
        <dbReference type="ARBA" id="ARBA00023043"/>
    </source>
</evidence>
<feature type="domain" description="PGG" evidence="8">
    <location>
        <begin position="2"/>
        <end position="115"/>
    </location>
</feature>
<evidence type="ECO:0000256" key="1">
    <source>
        <dbReference type="ARBA" id="ARBA00004141"/>
    </source>
</evidence>
<keyword evidence="3" id="KW-0677">Repeat</keyword>
<dbReference type="InterPro" id="IPR026961">
    <property type="entry name" value="PGG_dom"/>
</dbReference>
<evidence type="ECO:0000256" key="4">
    <source>
        <dbReference type="ARBA" id="ARBA00022989"/>
    </source>
</evidence>
<dbReference type="PANTHER" id="PTHR24186:SF50">
    <property type="entry name" value="ANKYRIN REPEAT-CONTAINING PROTEIN ITN1-LIKE ISOFORM X1"/>
    <property type="match status" value="1"/>
</dbReference>
<dbReference type="Proteomes" id="UP001152561">
    <property type="component" value="Unassembled WGS sequence"/>
</dbReference>
<dbReference type="OrthoDB" id="10040922at2759"/>
<comment type="subcellular location">
    <subcellularLocation>
        <location evidence="1">Membrane</location>
        <topology evidence="1">Multi-pass membrane protein</topology>
    </subcellularLocation>
</comment>
<evidence type="ECO:0000256" key="7">
    <source>
        <dbReference type="SAM" id="Phobius"/>
    </source>
</evidence>
<dbReference type="Pfam" id="PF13962">
    <property type="entry name" value="PGG"/>
    <property type="match status" value="1"/>
</dbReference>
<accession>A0A9Q1LU66</accession>
<dbReference type="PANTHER" id="PTHR24186">
    <property type="entry name" value="PROTEIN PHOSPHATASE 1 REGULATORY SUBUNIT"/>
    <property type="match status" value="1"/>
</dbReference>
<gene>
    <name evidence="9" type="ORF">K7X08_017188</name>
</gene>
<protein>
    <recommendedName>
        <fullName evidence="8">PGG domain-containing protein</fullName>
    </recommendedName>
</protein>
<evidence type="ECO:0000256" key="2">
    <source>
        <dbReference type="ARBA" id="ARBA00022692"/>
    </source>
</evidence>
<keyword evidence="4 7" id="KW-1133">Transmembrane helix</keyword>
<evidence type="ECO:0000313" key="10">
    <source>
        <dbReference type="Proteomes" id="UP001152561"/>
    </source>
</evidence>
<evidence type="ECO:0000256" key="3">
    <source>
        <dbReference type="ARBA" id="ARBA00022737"/>
    </source>
</evidence>
<feature type="transmembrane region" description="Helical" evidence="7">
    <location>
        <begin position="93"/>
        <end position="114"/>
    </location>
</feature>
<feature type="transmembrane region" description="Helical" evidence="7">
    <location>
        <begin position="228"/>
        <end position="252"/>
    </location>
</feature>
<feature type="transmembrane region" description="Helical" evidence="7">
    <location>
        <begin position="200"/>
        <end position="222"/>
    </location>
</feature>
<keyword evidence="6 7" id="KW-0472">Membrane</keyword>
<keyword evidence="5" id="KW-0040">ANK repeat</keyword>
<feature type="transmembrane region" description="Helical" evidence="7">
    <location>
        <begin position="6"/>
        <end position="29"/>
    </location>
</feature>
<dbReference type="AlphaFoldDB" id="A0A9Q1LU66"/>
<proteinExistence type="predicted"/>
<comment type="caution">
    <text evidence="9">The sequence shown here is derived from an EMBL/GenBank/DDBJ whole genome shotgun (WGS) entry which is preliminary data.</text>
</comment>
<dbReference type="EMBL" id="JAJAGQ010000015">
    <property type="protein sequence ID" value="KAJ8542322.1"/>
    <property type="molecule type" value="Genomic_DNA"/>
</dbReference>
<dbReference type="GO" id="GO:0005886">
    <property type="term" value="C:plasma membrane"/>
    <property type="evidence" value="ECO:0007669"/>
    <property type="project" value="TreeGrafter"/>
</dbReference>
<name>A0A9Q1LU66_9SOLA</name>
<reference evidence="10" key="1">
    <citation type="journal article" date="2023" name="Proc. Natl. Acad. Sci. U.S.A.">
        <title>Genomic and structural basis for evolution of tropane alkaloid biosynthesis.</title>
        <authorList>
            <person name="Wanga Y.-J."/>
            <person name="Taina T."/>
            <person name="Yua J.-Y."/>
            <person name="Lia J."/>
            <person name="Xua B."/>
            <person name="Chenc J."/>
            <person name="D'Auriad J.C."/>
            <person name="Huanga J.-P."/>
            <person name="Huanga S.-X."/>
        </authorList>
    </citation>
    <scope>NUCLEOTIDE SEQUENCE [LARGE SCALE GENOMIC DNA]</scope>
    <source>
        <strain evidence="10">cv. KIB-2019</strain>
    </source>
</reference>
<evidence type="ECO:0000313" key="9">
    <source>
        <dbReference type="EMBL" id="KAJ8542322.1"/>
    </source>
</evidence>